<proteinExistence type="predicted"/>
<keyword evidence="2" id="KW-1185">Reference proteome</keyword>
<accession>A0ABZ2BKW5</accession>
<dbReference type="EMBL" id="CP133152">
    <property type="protein sequence ID" value="WVT07403.1"/>
    <property type="molecule type" value="Genomic_DNA"/>
</dbReference>
<reference evidence="1" key="1">
    <citation type="submission" date="2023-08" db="EMBL/GenBank/DDBJ databases">
        <title>Complete genome sequence of Sinorhizobium chiapanecum ITTG S70 isolated from Acaciella angustissima nodules in Chiapas-Mexico.</title>
        <authorList>
            <person name="Rincon-Rosales R."/>
            <person name="Rogel M.A."/>
            <person name="Rincon-Medina C.I."/>
            <person name="Guerrero G."/>
            <person name="Manzano-Gomez L.A."/>
            <person name="Lopez-Lopez A."/>
            <person name="Rincon Molina F.A."/>
            <person name="Martinez-Romero E."/>
        </authorList>
    </citation>
    <scope>NUCLEOTIDE SEQUENCE</scope>
    <source>
        <strain evidence="1">ITTG S70</strain>
        <plasmid evidence="1">pSchITTGS70d</plasmid>
    </source>
</reference>
<evidence type="ECO:0000313" key="1">
    <source>
        <dbReference type="EMBL" id="WVT07403.1"/>
    </source>
</evidence>
<gene>
    <name evidence="1" type="ORF">RB548_24835</name>
</gene>
<name>A0ABZ2BKW5_9HYPH</name>
<keyword evidence="1" id="KW-0614">Plasmid</keyword>
<dbReference type="Proteomes" id="UP001432360">
    <property type="component" value="Plasmid pSchITTGS70d"/>
</dbReference>
<evidence type="ECO:0000313" key="2">
    <source>
        <dbReference type="Proteomes" id="UP001432360"/>
    </source>
</evidence>
<protein>
    <submittedName>
        <fullName evidence="1">Uncharacterized protein</fullName>
    </submittedName>
</protein>
<organism evidence="1 2">
    <name type="scientific">Sinorhizobium chiapasense</name>
    <dbReference type="NCBI Taxonomy" id="501572"/>
    <lineage>
        <taxon>Bacteria</taxon>
        <taxon>Pseudomonadati</taxon>
        <taxon>Pseudomonadota</taxon>
        <taxon>Alphaproteobacteria</taxon>
        <taxon>Hyphomicrobiales</taxon>
        <taxon>Rhizobiaceae</taxon>
        <taxon>Sinorhizobium/Ensifer group</taxon>
        <taxon>Sinorhizobium</taxon>
    </lineage>
</organism>
<geneLocation type="plasmid" evidence="1 2">
    <name>pSchITTGS70d</name>
</geneLocation>
<sequence length="63" mass="7286">MRKYTNQRKIPLLAQSGLHDPDSIEHAIVIQIWLTETHLTSRPTVLPHVSLTLKDLLPDYRSK</sequence>
<dbReference type="RefSeq" id="WP_331376421.1">
    <property type="nucleotide sequence ID" value="NZ_CP133152.1"/>
</dbReference>